<evidence type="ECO:0000313" key="1">
    <source>
        <dbReference type="EMBL" id="KAJ8642003.1"/>
    </source>
</evidence>
<dbReference type="Proteomes" id="UP001234297">
    <property type="component" value="Chromosome 5"/>
</dbReference>
<evidence type="ECO:0000313" key="2">
    <source>
        <dbReference type="Proteomes" id="UP001234297"/>
    </source>
</evidence>
<sequence length="235" mass="27331">MNDALEKKFHEERFSDVKLVSRTLQQVESLILELEEANKKLALVKRELGEANSYLRVAELKLQFANEGVTRRDSDMNDLNNSLCISEERANDAIALVELRSDEIIRLTRIVGGLQINNKILEKEKFMLTGELKESQVAMDVVCREKEDVFKELEDTKLQSQIKEKELQEELEVALFEKKIFFEHLRFKLQSQVTNKSQEKELAPRKKKSTKRAERATCIKLIVALIFAFITVMWL</sequence>
<gene>
    <name evidence="1" type="ORF">MRB53_018697</name>
</gene>
<reference evidence="1 2" key="1">
    <citation type="journal article" date="2022" name="Hortic Res">
        <title>A haplotype resolved chromosomal level avocado genome allows analysis of novel avocado genes.</title>
        <authorList>
            <person name="Nath O."/>
            <person name="Fletcher S.J."/>
            <person name="Hayward A."/>
            <person name="Shaw L.M."/>
            <person name="Masouleh A.K."/>
            <person name="Furtado A."/>
            <person name="Henry R.J."/>
            <person name="Mitter N."/>
        </authorList>
    </citation>
    <scope>NUCLEOTIDE SEQUENCE [LARGE SCALE GENOMIC DNA]</scope>
    <source>
        <strain evidence="2">cv. Hass</strain>
    </source>
</reference>
<name>A0ACC2M9C2_PERAE</name>
<proteinExistence type="predicted"/>
<comment type="caution">
    <text evidence="1">The sequence shown here is derived from an EMBL/GenBank/DDBJ whole genome shotgun (WGS) entry which is preliminary data.</text>
</comment>
<protein>
    <submittedName>
        <fullName evidence="1">Uncharacterized protein</fullName>
    </submittedName>
</protein>
<accession>A0ACC2M9C2</accession>
<keyword evidence="2" id="KW-1185">Reference proteome</keyword>
<organism evidence="1 2">
    <name type="scientific">Persea americana</name>
    <name type="common">Avocado</name>
    <dbReference type="NCBI Taxonomy" id="3435"/>
    <lineage>
        <taxon>Eukaryota</taxon>
        <taxon>Viridiplantae</taxon>
        <taxon>Streptophyta</taxon>
        <taxon>Embryophyta</taxon>
        <taxon>Tracheophyta</taxon>
        <taxon>Spermatophyta</taxon>
        <taxon>Magnoliopsida</taxon>
        <taxon>Magnoliidae</taxon>
        <taxon>Laurales</taxon>
        <taxon>Lauraceae</taxon>
        <taxon>Persea</taxon>
    </lineage>
</organism>
<dbReference type="EMBL" id="CM056813">
    <property type="protein sequence ID" value="KAJ8642003.1"/>
    <property type="molecule type" value="Genomic_DNA"/>
</dbReference>